<dbReference type="Proteomes" id="UP000356253">
    <property type="component" value="Unassembled WGS sequence"/>
</dbReference>
<evidence type="ECO:0000313" key="1">
    <source>
        <dbReference type="EMBL" id="VVV00745.1"/>
    </source>
</evidence>
<proteinExistence type="predicted"/>
<name>A0AC61Y984_9FLAO</name>
<accession>A0AC61Y984</accession>
<comment type="caution">
    <text evidence="1">The sequence shown here is derived from an EMBL/GenBank/DDBJ whole genome shotgun (WGS) entry which is preliminary data.</text>
</comment>
<organism evidence="1 2">
    <name type="scientific">Mesonia oceanica</name>
    <dbReference type="NCBI Taxonomy" id="2687242"/>
    <lineage>
        <taxon>Bacteria</taxon>
        <taxon>Pseudomonadati</taxon>
        <taxon>Bacteroidota</taxon>
        <taxon>Flavobacteriia</taxon>
        <taxon>Flavobacteriales</taxon>
        <taxon>Flavobacteriaceae</taxon>
        <taxon>Mesonia</taxon>
    </lineage>
</organism>
<gene>
    <name evidence="1" type="primary">ypmQ_2</name>
    <name evidence="1" type="ORF">FVB9532_02020</name>
</gene>
<evidence type="ECO:0000313" key="2">
    <source>
        <dbReference type="Proteomes" id="UP000356253"/>
    </source>
</evidence>
<dbReference type="EMBL" id="CABVMM010000007">
    <property type="protein sequence ID" value="VVV00745.1"/>
    <property type="molecule type" value="Genomic_DNA"/>
</dbReference>
<keyword evidence="2" id="KW-1185">Reference proteome</keyword>
<protein>
    <submittedName>
        <fullName evidence="1">SCO1 protein</fullName>
    </submittedName>
</protein>
<sequence>MKRKYSYIGLAVIILVFGVIVIPKIIERTVGNEVIENDRLNNNPDIHQKELAYIILDGEKAKVPDFEFTNQKGDPISNKDLQGKVYVVDFFFTTCPTICPKMTSNLKDVEKNFRANPNFAIASFSINPENDSPEILKEYAREYGIKNPNWYFLTGEREKIYELANKGFNLYVAENPEVAGNFQHSGYFALVDQEGYLRSRLDKYGNPIIAYNGLEEDDLKMLREDINKLL</sequence>
<reference evidence="1" key="1">
    <citation type="submission" date="2019-09" db="EMBL/GenBank/DDBJ databases">
        <authorList>
            <person name="Rodrigo-Torres L."/>
            <person name="Arahal R. D."/>
            <person name="Lucena T."/>
        </authorList>
    </citation>
    <scope>NUCLEOTIDE SEQUENCE</scope>
    <source>
        <strain evidence="1">ISS653</strain>
    </source>
</reference>